<evidence type="ECO:0000313" key="2">
    <source>
        <dbReference type="EMBL" id="SVC54242.1"/>
    </source>
</evidence>
<protein>
    <submittedName>
        <fullName evidence="2">Uncharacterized protein</fullName>
    </submittedName>
</protein>
<name>A0A382N388_9ZZZZ</name>
<dbReference type="AlphaFoldDB" id="A0A382N388"/>
<keyword evidence="1" id="KW-1133">Transmembrane helix</keyword>
<organism evidence="2">
    <name type="scientific">marine metagenome</name>
    <dbReference type="NCBI Taxonomy" id="408172"/>
    <lineage>
        <taxon>unclassified sequences</taxon>
        <taxon>metagenomes</taxon>
        <taxon>ecological metagenomes</taxon>
    </lineage>
</organism>
<sequence>MMLIMLAVNWGGFLIMLIYGIRRERRKMLSDPESFEES</sequence>
<dbReference type="EMBL" id="UINC01096942">
    <property type="protein sequence ID" value="SVC54242.1"/>
    <property type="molecule type" value="Genomic_DNA"/>
</dbReference>
<accession>A0A382N388</accession>
<proteinExistence type="predicted"/>
<keyword evidence="1" id="KW-0812">Transmembrane</keyword>
<evidence type="ECO:0000256" key="1">
    <source>
        <dbReference type="SAM" id="Phobius"/>
    </source>
</evidence>
<keyword evidence="1" id="KW-0472">Membrane</keyword>
<reference evidence="2" key="1">
    <citation type="submission" date="2018-05" db="EMBL/GenBank/DDBJ databases">
        <authorList>
            <person name="Lanie J.A."/>
            <person name="Ng W.-L."/>
            <person name="Kazmierczak K.M."/>
            <person name="Andrzejewski T.M."/>
            <person name="Davidsen T.M."/>
            <person name="Wayne K.J."/>
            <person name="Tettelin H."/>
            <person name="Glass J.I."/>
            <person name="Rusch D."/>
            <person name="Podicherti R."/>
            <person name="Tsui H.-C.T."/>
            <person name="Winkler M.E."/>
        </authorList>
    </citation>
    <scope>NUCLEOTIDE SEQUENCE</scope>
</reference>
<feature type="transmembrane region" description="Helical" evidence="1">
    <location>
        <begin position="6"/>
        <end position="22"/>
    </location>
</feature>
<gene>
    <name evidence="2" type="ORF">METZ01_LOCUS307096</name>
</gene>